<organism evidence="1 2">
    <name type="scientific">Tropicimonas aquimaris</name>
    <dbReference type="NCBI Taxonomy" id="914152"/>
    <lineage>
        <taxon>Bacteria</taxon>
        <taxon>Pseudomonadati</taxon>
        <taxon>Pseudomonadota</taxon>
        <taxon>Alphaproteobacteria</taxon>
        <taxon>Rhodobacterales</taxon>
        <taxon>Roseobacteraceae</taxon>
        <taxon>Tropicimonas</taxon>
    </lineage>
</organism>
<dbReference type="EMBL" id="JBHTJT010000060">
    <property type="protein sequence ID" value="MFD0982715.1"/>
    <property type="molecule type" value="Genomic_DNA"/>
</dbReference>
<evidence type="ECO:0000313" key="1">
    <source>
        <dbReference type="EMBL" id="MFD0982715.1"/>
    </source>
</evidence>
<gene>
    <name evidence="1" type="ORF">ACFQ2S_24065</name>
</gene>
<protein>
    <submittedName>
        <fullName evidence="1">Uncharacterized protein</fullName>
    </submittedName>
</protein>
<dbReference type="Proteomes" id="UP001597108">
    <property type="component" value="Unassembled WGS sequence"/>
</dbReference>
<dbReference type="SUPFAM" id="SSF51604">
    <property type="entry name" value="Enolase C-terminal domain-like"/>
    <property type="match status" value="1"/>
</dbReference>
<reference evidence="2" key="1">
    <citation type="journal article" date="2019" name="Int. J. Syst. Evol. Microbiol.">
        <title>The Global Catalogue of Microorganisms (GCM) 10K type strain sequencing project: providing services to taxonomists for standard genome sequencing and annotation.</title>
        <authorList>
            <consortium name="The Broad Institute Genomics Platform"/>
            <consortium name="The Broad Institute Genome Sequencing Center for Infectious Disease"/>
            <person name="Wu L."/>
            <person name="Ma J."/>
        </authorList>
    </citation>
    <scope>NUCLEOTIDE SEQUENCE [LARGE SCALE GENOMIC DNA]</scope>
    <source>
        <strain evidence="2">CCUG 60524</strain>
    </source>
</reference>
<sequence length="80" mass="8749">MPDRPHAASDLSPICLAARAHVDIRAPNFGIREYVEFGTEASNQVFSYDMSVKEGMFHVGDSARPVVGFDADAAAKYPYN</sequence>
<proteinExistence type="predicted"/>
<accession>A0ABW3IYL7</accession>
<dbReference type="Gene3D" id="3.30.390.10">
    <property type="entry name" value="Enolase-like, N-terminal domain"/>
    <property type="match status" value="1"/>
</dbReference>
<comment type="caution">
    <text evidence="1">The sequence shown here is derived from an EMBL/GenBank/DDBJ whole genome shotgun (WGS) entry which is preliminary data.</text>
</comment>
<name>A0ABW3IYL7_9RHOB</name>
<keyword evidence="2" id="KW-1185">Reference proteome</keyword>
<dbReference type="Gene3D" id="3.20.20.120">
    <property type="entry name" value="Enolase-like C-terminal domain"/>
    <property type="match status" value="1"/>
</dbReference>
<evidence type="ECO:0000313" key="2">
    <source>
        <dbReference type="Proteomes" id="UP001597108"/>
    </source>
</evidence>
<dbReference type="RefSeq" id="WP_386079083.1">
    <property type="nucleotide sequence ID" value="NZ_JBHTJT010000060.1"/>
</dbReference>
<dbReference type="InterPro" id="IPR036849">
    <property type="entry name" value="Enolase-like_C_sf"/>
</dbReference>
<dbReference type="InterPro" id="IPR029017">
    <property type="entry name" value="Enolase-like_N"/>
</dbReference>